<evidence type="ECO:0000313" key="9">
    <source>
        <dbReference type="Proteomes" id="UP000030185"/>
    </source>
</evidence>
<dbReference type="STRING" id="153721.MYP_2398"/>
<dbReference type="GO" id="GO:0016787">
    <property type="term" value="F:hydrolase activity"/>
    <property type="evidence" value="ECO:0007669"/>
    <property type="project" value="UniProtKB-KW"/>
</dbReference>
<keyword evidence="3" id="KW-0143">Chaperone</keyword>
<dbReference type="GO" id="GO:0000166">
    <property type="term" value="F:nucleotide binding"/>
    <property type="evidence" value="ECO:0007669"/>
    <property type="project" value="UniProtKB-KW"/>
</dbReference>
<dbReference type="InterPro" id="IPR036627">
    <property type="entry name" value="CobW-likC_sf"/>
</dbReference>
<evidence type="ECO:0000256" key="4">
    <source>
        <dbReference type="ARBA" id="ARBA00034320"/>
    </source>
</evidence>
<dbReference type="PANTHER" id="PTHR13748">
    <property type="entry name" value="COBW-RELATED"/>
    <property type="match status" value="1"/>
</dbReference>
<dbReference type="GO" id="GO:0005737">
    <property type="term" value="C:cytoplasm"/>
    <property type="evidence" value="ECO:0007669"/>
    <property type="project" value="TreeGrafter"/>
</dbReference>
<dbReference type="Pfam" id="PF07683">
    <property type="entry name" value="CobW_C"/>
    <property type="match status" value="1"/>
</dbReference>
<protein>
    <submittedName>
        <fullName evidence="8">Cobalamin synthesis protein P47K</fullName>
    </submittedName>
</protein>
<dbReference type="PANTHER" id="PTHR13748:SF62">
    <property type="entry name" value="COBW DOMAIN-CONTAINING PROTEIN"/>
    <property type="match status" value="1"/>
</dbReference>
<keyword evidence="9" id="KW-1185">Reference proteome</keyword>
<dbReference type="InterPro" id="IPR027417">
    <property type="entry name" value="P-loop_NTPase"/>
</dbReference>
<evidence type="ECO:0000256" key="6">
    <source>
        <dbReference type="ARBA" id="ARBA00049117"/>
    </source>
</evidence>
<dbReference type="SUPFAM" id="SSF52540">
    <property type="entry name" value="P-loop containing nucleoside triphosphate hydrolases"/>
    <property type="match status" value="1"/>
</dbReference>
<proteinExistence type="inferred from homology"/>
<comment type="function">
    <text evidence="5">Zinc chaperone that directly transfers zinc cofactor to target proteins, thereby activating them. Zinc is transferred from the CXCC motif in the GTPase domain to the zinc binding site in target proteins in a process requiring GTP hydrolysis.</text>
</comment>
<reference evidence="8 9" key="1">
    <citation type="submission" date="2014-09" db="EMBL/GenBank/DDBJ databases">
        <title>Sporocytophaga myxococcoides PG-01 genome sequencing.</title>
        <authorList>
            <person name="Liu L."/>
            <person name="Gao P.J."/>
            <person name="Chen G.J."/>
            <person name="Wang L.S."/>
        </authorList>
    </citation>
    <scope>NUCLEOTIDE SEQUENCE [LARGE SCALE GENOMIC DNA]</scope>
    <source>
        <strain evidence="8 9">PG-01</strain>
    </source>
</reference>
<keyword evidence="2" id="KW-0378">Hydrolase</keyword>
<dbReference type="AlphaFoldDB" id="A0A098LFD1"/>
<organism evidence="8 9">
    <name type="scientific">Sporocytophaga myxococcoides</name>
    <dbReference type="NCBI Taxonomy" id="153721"/>
    <lineage>
        <taxon>Bacteria</taxon>
        <taxon>Pseudomonadati</taxon>
        <taxon>Bacteroidota</taxon>
        <taxon>Cytophagia</taxon>
        <taxon>Cytophagales</taxon>
        <taxon>Cytophagaceae</taxon>
        <taxon>Sporocytophaga</taxon>
    </lineage>
</organism>
<keyword evidence="1" id="KW-0547">Nucleotide-binding</keyword>
<evidence type="ECO:0000256" key="1">
    <source>
        <dbReference type="ARBA" id="ARBA00022741"/>
    </source>
</evidence>
<dbReference type="RefSeq" id="WP_052430118.1">
    <property type="nucleotide sequence ID" value="NZ_BBLT01000004.1"/>
</dbReference>
<dbReference type="Proteomes" id="UP000030185">
    <property type="component" value="Unassembled WGS sequence"/>
</dbReference>
<dbReference type="Gene3D" id="3.40.50.300">
    <property type="entry name" value="P-loop containing nucleotide triphosphate hydrolases"/>
    <property type="match status" value="1"/>
</dbReference>
<dbReference type="InterPro" id="IPR051316">
    <property type="entry name" value="Zinc-reg_GTPase_activator"/>
</dbReference>
<evidence type="ECO:0000313" key="8">
    <source>
        <dbReference type="EMBL" id="GAL85169.1"/>
    </source>
</evidence>
<dbReference type="InterPro" id="IPR003495">
    <property type="entry name" value="CobW/HypB/UreG_nucleotide-bd"/>
</dbReference>
<dbReference type="EMBL" id="BBLT01000004">
    <property type="protein sequence ID" value="GAL85169.1"/>
    <property type="molecule type" value="Genomic_DNA"/>
</dbReference>
<dbReference type="SUPFAM" id="SSF90002">
    <property type="entry name" value="Hypothetical protein YjiA, C-terminal domain"/>
    <property type="match status" value="1"/>
</dbReference>
<feature type="domain" description="CobW C-terminal" evidence="7">
    <location>
        <begin position="240"/>
        <end position="333"/>
    </location>
</feature>
<sequence>MLKIPVTIITGFLGAGKTTLLNYLISNQKEKRFAVIENEFGEVGIDGALVMDAKEGIFELSNGCLCCTLNDDLINVLQKILNRDRRIEHLLVETTGIADPGPIAMSFLSDPYVKEAFYIDGIITLTDAQFIEQQLEDQEIACNQVTMADVIIINKIDKVDSYQRDTVNNILRRMNPGSRIILHGKDSSYDVNLLELNAFSEQSFLNTFNTLKKQTHTYHNDTTSFSNLFSPTKQVRHSGIYSHSFVFKAPLDVLKFNIFIRALLTEHLNVFRIKGILHLSSVEEKILFQAVNSQYATDSMGPWVSEDEKETKIVFIGKNLNNTLLQDALDLCSSSDAFEPEIFYNQLNRIILGMKI</sequence>
<dbReference type="InterPro" id="IPR011629">
    <property type="entry name" value="CobW-like_C"/>
</dbReference>
<dbReference type="Pfam" id="PF02492">
    <property type="entry name" value="cobW"/>
    <property type="match status" value="1"/>
</dbReference>
<dbReference type="eggNOG" id="COG0523">
    <property type="taxonomic scope" value="Bacteria"/>
</dbReference>
<evidence type="ECO:0000256" key="3">
    <source>
        <dbReference type="ARBA" id="ARBA00023186"/>
    </source>
</evidence>
<dbReference type="OrthoDB" id="9808822at2"/>
<name>A0A098LFD1_9BACT</name>
<accession>A0A098LFD1</accession>
<evidence type="ECO:0000259" key="7">
    <source>
        <dbReference type="SMART" id="SM00833"/>
    </source>
</evidence>
<dbReference type="SMART" id="SM00833">
    <property type="entry name" value="CobW_C"/>
    <property type="match status" value="1"/>
</dbReference>
<gene>
    <name evidence="8" type="ORF">MYP_2398</name>
</gene>
<dbReference type="Gene3D" id="3.30.1220.10">
    <property type="entry name" value="CobW-like, C-terminal domain"/>
    <property type="match status" value="1"/>
</dbReference>
<evidence type="ECO:0000256" key="5">
    <source>
        <dbReference type="ARBA" id="ARBA00045658"/>
    </source>
</evidence>
<comment type="catalytic activity">
    <reaction evidence="6">
        <text>GTP + H2O = GDP + phosphate + H(+)</text>
        <dbReference type="Rhea" id="RHEA:19669"/>
        <dbReference type="ChEBI" id="CHEBI:15377"/>
        <dbReference type="ChEBI" id="CHEBI:15378"/>
        <dbReference type="ChEBI" id="CHEBI:37565"/>
        <dbReference type="ChEBI" id="CHEBI:43474"/>
        <dbReference type="ChEBI" id="CHEBI:58189"/>
    </reaction>
    <physiologicalReaction direction="left-to-right" evidence="6">
        <dbReference type="Rhea" id="RHEA:19670"/>
    </physiologicalReaction>
</comment>
<dbReference type="CDD" id="cd03112">
    <property type="entry name" value="CobW-like"/>
    <property type="match status" value="1"/>
</dbReference>
<comment type="similarity">
    <text evidence="4">Belongs to the SIMIBI class G3E GTPase family. ZNG1 subfamily.</text>
</comment>
<evidence type="ECO:0000256" key="2">
    <source>
        <dbReference type="ARBA" id="ARBA00022801"/>
    </source>
</evidence>
<comment type="caution">
    <text evidence="8">The sequence shown here is derived from an EMBL/GenBank/DDBJ whole genome shotgun (WGS) entry which is preliminary data.</text>
</comment>